<dbReference type="Pfam" id="PF00182">
    <property type="entry name" value="Glyco_hydro_19"/>
    <property type="match status" value="1"/>
</dbReference>
<dbReference type="InterPro" id="IPR000726">
    <property type="entry name" value="Glyco_hydro_19_cat"/>
</dbReference>
<keyword evidence="2" id="KW-1015">Disulfide bond</keyword>
<dbReference type="Proteomes" id="UP000198287">
    <property type="component" value="Unassembled WGS sequence"/>
</dbReference>
<dbReference type="PANTHER" id="PTHR22595:SF79">
    <property type="entry name" value="CHITINASE 12"/>
    <property type="match status" value="1"/>
</dbReference>
<dbReference type="EMBL" id="LNIX01000003">
    <property type="protein sequence ID" value="OXA57095.1"/>
    <property type="molecule type" value="Genomic_DNA"/>
</dbReference>
<evidence type="ECO:0000259" key="4">
    <source>
        <dbReference type="Pfam" id="PF00182"/>
    </source>
</evidence>
<keyword evidence="6" id="KW-1185">Reference proteome</keyword>
<dbReference type="InterPro" id="IPR023346">
    <property type="entry name" value="Lysozyme-like_dom_sf"/>
</dbReference>
<organism evidence="5 6">
    <name type="scientific">Folsomia candida</name>
    <name type="common">Springtail</name>
    <dbReference type="NCBI Taxonomy" id="158441"/>
    <lineage>
        <taxon>Eukaryota</taxon>
        <taxon>Metazoa</taxon>
        <taxon>Ecdysozoa</taxon>
        <taxon>Arthropoda</taxon>
        <taxon>Hexapoda</taxon>
        <taxon>Collembola</taxon>
        <taxon>Entomobryomorpha</taxon>
        <taxon>Isotomoidea</taxon>
        <taxon>Isotomidae</taxon>
        <taxon>Proisotominae</taxon>
        <taxon>Folsomia</taxon>
    </lineage>
</organism>
<dbReference type="SUPFAM" id="SSF53955">
    <property type="entry name" value="Lysozyme-like"/>
    <property type="match status" value="1"/>
</dbReference>
<gene>
    <name evidence="5" type="ORF">Fcan01_06857</name>
</gene>
<protein>
    <submittedName>
        <fullName evidence="5">Acidic endochitinase SP2</fullName>
    </submittedName>
</protein>
<keyword evidence="1" id="KW-0611">Plant defense</keyword>
<proteinExistence type="predicted"/>
<feature type="signal peptide" evidence="3">
    <location>
        <begin position="1"/>
        <end position="19"/>
    </location>
</feature>
<keyword evidence="3" id="KW-0732">Signal</keyword>
<dbReference type="AlphaFoldDB" id="A0A226EHH4"/>
<evidence type="ECO:0000256" key="3">
    <source>
        <dbReference type="SAM" id="SignalP"/>
    </source>
</evidence>
<dbReference type="GO" id="GO:0004568">
    <property type="term" value="F:chitinase activity"/>
    <property type="evidence" value="ECO:0007669"/>
    <property type="project" value="InterPro"/>
</dbReference>
<dbReference type="Gene3D" id="1.10.530.10">
    <property type="match status" value="1"/>
</dbReference>
<feature type="chain" id="PRO_5013030974" evidence="3">
    <location>
        <begin position="20"/>
        <end position="229"/>
    </location>
</feature>
<dbReference type="PANTHER" id="PTHR22595">
    <property type="entry name" value="CHITINASE-RELATED"/>
    <property type="match status" value="1"/>
</dbReference>
<dbReference type="OrthoDB" id="5985073at2759"/>
<sequence length="229" mass="24976">MVHFSKILMGFAIIAFANGQLVSQSEFQNGVTSNGFPPPSAAQYNGFVKSLGAGSISSKMEAAMFLAQTLHESAGLTTKREWGCSGQNGCVDRYPAWSEWVPECQGNNRPPGIGYYGRGYIQLTWCSNYIQASRALGRGDQLKSNPDSVAQSEDLSWAVSAWFWKANVHGPLGGTNQFGRTTKAINGQTQECQGNGQNADKSRQRFRYYTKVFAAFRLSGVPNEAGCPY</sequence>
<name>A0A226EHH4_FOLCA</name>
<dbReference type="GO" id="GO:0006032">
    <property type="term" value="P:chitin catabolic process"/>
    <property type="evidence" value="ECO:0007669"/>
    <property type="project" value="InterPro"/>
</dbReference>
<evidence type="ECO:0000256" key="2">
    <source>
        <dbReference type="ARBA" id="ARBA00023157"/>
    </source>
</evidence>
<comment type="caution">
    <text evidence="5">The sequence shown here is derived from an EMBL/GenBank/DDBJ whole genome shotgun (WGS) entry which is preliminary data.</text>
</comment>
<evidence type="ECO:0000313" key="6">
    <source>
        <dbReference type="Proteomes" id="UP000198287"/>
    </source>
</evidence>
<dbReference type="CDD" id="cd00325">
    <property type="entry name" value="chitinase_GH19"/>
    <property type="match status" value="1"/>
</dbReference>
<dbReference type="GO" id="GO:0006952">
    <property type="term" value="P:defense response"/>
    <property type="evidence" value="ECO:0007669"/>
    <property type="project" value="UniProtKB-KW"/>
</dbReference>
<evidence type="ECO:0000256" key="1">
    <source>
        <dbReference type="ARBA" id="ARBA00022821"/>
    </source>
</evidence>
<feature type="domain" description="Glycoside hydrolase family 19 catalytic" evidence="4">
    <location>
        <begin position="42"/>
        <end position="166"/>
    </location>
</feature>
<accession>A0A226EHH4</accession>
<evidence type="ECO:0000313" key="5">
    <source>
        <dbReference type="EMBL" id="OXA57095.1"/>
    </source>
</evidence>
<dbReference type="GO" id="GO:0016998">
    <property type="term" value="P:cell wall macromolecule catabolic process"/>
    <property type="evidence" value="ECO:0007669"/>
    <property type="project" value="InterPro"/>
</dbReference>
<dbReference type="OMA" id="QINGARE"/>
<reference evidence="5 6" key="1">
    <citation type="submission" date="2015-12" db="EMBL/GenBank/DDBJ databases">
        <title>The genome of Folsomia candida.</title>
        <authorList>
            <person name="Faddeeva A."/>
            <person name="Derks M.F."/>
            <person name="Anvar Y."/>
            <person name="Smit S."/>
            <person name="Van Straalen N."/>
            <person name="Roelofs D."/>
        </authorList>
    </citation>
    <scope>NUCLEOTIDE SEQUENCE [LARGE SCALE GENOMIC DNA]</scope>
    <source>
        <strain evidence="5 6">VU population</strain>
        <tissue evidence="5">Whole body</tissue>
    </source>
</reference>